<dbReference type="AlphaFoldDB" id="A0A423HW83"/>
<evidence type="ECO:0000313" key="1">
    <source>
        <dbReference type="EMBL" id="RON17491.1"/>
    </source>
</evidence>
<gene>
    <name evidence="1" type="ORF">BK662_07135</name>
</gene>
<dbReference type="RefSeq" id="WP_123357545.1">
    <property type="nucleotide sequence ID" value="NZ_MOBM01000010.1"/>
</dbReference>
<dbReference type="EMBL" id="MOBM01000010">
    <property type="protein sequence ID" value="RON17491.1"/>
    <property type="molecule type" value="Genomic_DNA"/>
</dbReference>
<dbReference type="Proteomes" id="UP000284002">
    <property type="component" value="Unassembled WGS sequence"/>
</dbReference>
<dbReference type="PANTHER" id="PTHR35894:SF1">
    <property type="entry name" value="PHOSPHORIBULOKINASE _ URIDINE KINASE FAMILY"/>
    <property type="match status" value="1"/>
</dbReference>
<dbReference type="InterPro" id="IPR027417">
    <property type="entry name" value="P-loop_NTPase"/>
</dbReference>
<evidence type="ECO:0000313" key="2">
    <source>
        <dbReference type="Proteomes" id="UP000284002"/>
    </source>
</evidence>
<evidence type="ECO:0008006" key="3">
    <source>
        <dbReference type="Google" id="ProtNLM"/>
    </source>
</evidence>
<dbReference type="SUPFAM" id="SSF52540">
    <property type="entry name" value="P-loop containing nucleoside triphosphate hydrolases"/>
    <property type="match status" value="1"/>
</dbReference>
<dbReference type="InterPro" id="IPR008868">
    <property type="entry name" value="TniB"/>
</dbReference>
<dbReference type="Pfam" id="PF05621">
    <property type="entry name" value="TniB"/>
    <property type="match status" value="1"/>
</dbReference>
<organism evidence="1 2">
    <name type="scientific">Pseudomonas frederiksbergensis</name>
    <dbReference type="NCBI Taxonomy" id="104087"/>
    <lineage>
        <taxon>Bacteria</taxon>
        <taxon>Pseudomonadati</taxon>
        <taxon>Pseudomonadota</taxon>
        <taxon>Gammaproteobacteria</taxon>
        <taxon>Pseudomonadales</taxon>
        <taxon>Pseudomonadaceae</taxon>
        <taxon>Pseudomonas</taxon>
    </lineage>
</organism>
<protein>
    <recommendedName>
        <fullName evidence="3">AAA+ ATPase domain-containing protein</fullName>
    </recommendedName>
</protein>
<name>A0A423HW83_9PSED</name>
<dbReference type="InterPro" id="IPR052026">
    <property type="entry name" value="ExeA_AAA_ATPase_DNA-bind"/>
</dbReference>
<dbReference type="PANTHER" id="PTHR35894">
    <property type="entry name" value="GENERAL SECRETION PATHWAY PROTEIN A-RELATED"/>
    <property type="match status" value="1"/>
</dbReference>
<accession>A0A423HW83</accession>
<reference evidence="1 2" key="1">
    <citation type="submission" date="2016-10" db="EMBL/GenBank/DDBJ databases">
        <title>Comparative genome analysis of multiple Pseudomonas spp. focuses on biocontrol and plant growth promoting traits.</title>
        <authorList>
            <person name="Tao X.-Y."/>
            <person name="Taylor C.G."/>
        </authorList>
    </citation>
    <scope>NUCLEOTIDE SEQUENCE [LARGE SCALE GENOMIC DNA]</scope>
    <source>
        <strain evidence="1 2">36C6</strain>
    </source>
</reference>
<dbReference type="Gene3D" id="3.40.50.300">
    <property type="entry name" value="P-loop containing nucleotide triphosphate hydrolases"/>
    <property type="match status" value="1"/>
</dbReference>
<proteinExistence type="predicted"/>
<sequence>MSPEQKVKIRRLATLTILHPEYSNALDTIHRAIESAGVIGDSSGAILLGDSGTGKSRICSQLISEYPAASFMRVNGDEQLIMPVAYCRVPNDATVKSLMTRMLREFGAYRPWQNQEALEACLFSKLDKCQTQLLILDEWPHLYRTETAKAIKLAADFAKVLSDSFQRAILLVGEFNIEGSLDTHSALADRFPYRAYLHPFSLKTQDDWNIFRKILRVYANYFTSEMGFSVAPPMTDEKMILAFYAATGGNFRGLFSIIKESLLNALSRNDQTFLTEDLIIGWRRIKIAARLTGKNSFEMPASELKKIIAETSKKRKKG</sequence>
<comment type="caution">
    <text evidence="1">The sequence shown here is derived from an EMBL/GenBank/DDBJ whole genome shotgun (WGS) entry which is preliminary data.</text>
</comment>